<name>A0ABV2SY48_9FLAO</name>
<dbReference type="RefSeq" id="WP_354616622.1">
    <property type="nucleotide sequence ID" value="NZ_JBEXAE010000013.1"/>
</dbReference>
<evidence type="ECO:0000259" key="6">
    <source>
        <dbReference type="PROSITE" id="PS51123"/>
    </source>
</evidence>
<dbReference type="PRINTS" id="PR01021">
    <property type="entry name" value="OMPADOMAIN"/>
</dbReference>
<evidence type="ECO:0000256" key="1">
    <source>
        <dbReference type="ARBA" id="ARBA00004442"/>
    </source>
</evidence>
<evidence type="ECO:0000313" key="8">
    <source>
        <dbReference type="Proteomes" id="UP001549799"/>
    </source>
</evidence>
<keyword evidence="5" id="KW-0732">Signal</keyword>
<feature type="signal peptide" evidence="5">
    <location>
        <begin position="1"/>
        <end position="18"/>
    </location>
</feature>
<sequence length="640" mass="72386">MNLRVLIAILLITTLSTAQDKTSKGDVLFFEYAYKDAIKQYQLEMRKSKLSNQQYLNLADAYFKTEGFGKSAEIYLDIFKRDTTMSNSYFNKMLQSMAKTEGRARVSTFLETRKKAFPMEVLENYDFNRELLKTQTESAVDVFTIRTNSAQADFSPAFYDDRLLFTSARYETIKEKYAPSGESYMDILIGRIEKDGDVLVSTSFDIIPENIYHEATPYFSKELNSVFYILSNSDGDELSFSKNGKNALSLAMVDQNGAFRFLLRDLSTSFYYPFFEASSGKLFFAANFPDGYGGTDIYFVYTNNGQIMSSPINLGPRINTAGNEIAPYIFDNSLYFSSDIFYGLGGMDIYRSNIRANQSFSIPVNLGLGVNSGFDDFGFIIRNEGLKEMLGYFSSNRPGGKGNDDIYSFKVAEKPGLKTFALTGKVTNLSNNNGIPKAQIQLLNEQGEIINEAYANEDGDYRIEIPFQNVITIKATKDRHSVYSVTYRDDELEKAQQGMFNLGIKSLDDLIEQKEDHTVMKLKKFYFSKGSSVITPEVAAELDKVVDAVNKFPELQLSIETYTDSRGSDTYNLKLSQDRSEVIKKYLIQNGVSIVNIVSAKGYGEEKITNNCTNGVFCLDMLHKQNERSFIVILNYDKLL</sequence>
<organism evidence="7 8">
    <name type="scientific">Sediminicola arcticus</name>
    <dbReference type="NCBI Taxonomy" id="1574308"/>
    <lineage>
        <taxon>Bacteria</taxon>
        <taxon>Pseudomonadati</taxon>
        <taxon>Bacteroidota</taxon>
        <taxon>Flavobacteriia</taxon>
        <taxon>Flavobacteriales</taxon>
        <taxon>Flavobacteriaceae</taxon>
        <taxon>Sediminicola</taxon>
    </lineage>
</organism>
<dbReference type="PANTHER" id="PTHR30329:SF21">
    <property type="entry name" value="LIPOPROTEIN YIAD-RELATED"/>
    <property type="match status" value="1"/>
</dbReference>
<evidence type="ECO:0000256" key="4">
    <source>
        <dbReference type="PROSITE-ProRule" id="PRU00473"/>
    </source>
</evidence>
<keyword evidence="3" id="KW-0998">Cell outer membrane</keyword>
<dbReference type="EMBL" id="JBEXAE010000013">
    <property type="protein sequence ID" value="MET6992080.1"/>
    <property type="molecule type" value="Genomic_DNA"/>
</dbReference>
<dbReference type="SUPFAM" id="SSF48452">
    <property type="entry name" value="TPR-like"/>
    <property type="match status" value="1"/>
</dbReference>
<dbReference type="InterPro" id="IPR008969">
    <property type="entry name" value="CarboxyPept-like_regulatory"/>
</dbReference>
<dbReference type="SUPFAM" id="SSF49464">
    <property type="entry name" value="Carboxypeptidase regulatory domain-like"/>
    <property type="match status" value="1"/>
</dbReference>
<dbReference type="CDD" id="cd07185">
    <property type="entry name" value="OmpA_C-like"/>
    <property type="match status" value="1"/>
</dbReference>
<proteinExistence type="predicted"/>
<dbReference type="Pfam" id="PF00691">
    <property type="entry name" value="OmpA"/>
    <property type="match status" value="1"/>
</dbReference>
<dbReference type="InterPro" id="IPR036737">
    <property type="entry name" value="OmpA-like_sf"/>
</dbReference>
<evidence type="ECO:0000313" key="7">
    <source>
        <dbReference type="EMBL" id="MET6992080.1"/>
    </source>
</evidence>
<comment type="caution">
    <text evidence="7">The sequence shown here is derived from an EMBL/GenBank/DDBJ whole genome shotgun (WGS) entry which is preliminary data.</text>
</comment>
<dbReference type="InterPro" id="IPR006665">
    <property type="entry name" value="OmpA-like"/>
</dbReference>
<protein>
    <submittedName>
        <fullName evidence="7">OmpA family protein</fullName>
    </submittedName>
</protein>
<accession>A0ABV2SY48</accession>
<dbReference type="PROSITE" id="PS51123">
    <property type="entry name" value="OMPA_2"/>
    <property type="match status" value="1"/>
</dbReference>
<evidence type="ECO:0000256" key="3">
    <source>
        <dbReference type="ARBA" id="ARBA00023237"/>
    </source>
</evidence>
<feature type="domain" description="OmpA-like" evidence="6">
    <location>
        <begin position="514"/>
        <end position="637"/>
    </location>
</feature>
<keyword evidence="8" id="KW-1185">Reference proteome</keyword>
<dbReference type="InterPro" id="IPR011990">
    <property type="entry name" value="TPR-like_helical_dom_sf"/>
</dbReference>
<gene>
    <name evidence="7" type="ORF">ABXZ36_15640</name>
</gene>
<dbReference type="SUPFAM" id="SSF103088">
    <property type="entry name" value="OmpA-like"/>
    <property type="match status" value="1"/>
</dbReference>
<evidence type="ECO:0000256" key="5">
    <source>
        <dbReference type="SAM" id="SignalP"/>
    </source>
</evidence>
<evidence type="ECO:0000256" key="2">
    <source>
        <dbReference type="ARBA" id="ARBA00023136"/>
    </source>
</evidence>
<dbReference type="InterPro" id="IPR050330">
    <property type="entry name" value="Bact_OuterMem_StrucFunc"/>
</dbReference>
<dbReference type="PANTHER" id="PTHR30329">
    <property type="entry name" value="STATOR ELEMENT OF FLAGELLAR MOTOR COMPLEX"/>
    <property type="match status" value="1"/>
</dbReference>
<dbReference type="Proteomes" id="UP001549799">
    <property type="component" value="Unassembled WGS sequence"/>
</dbReference>
<dbReference type="InterPro" id="IPR006664">
    <property type="entry name" value="OMP_bac"/>
</dbReference>
<keyword evidence="2 4" id="KW-0472">Membrane</keyword>
<reference evidence="7 8" key="1">
    <citation type="submission" date="2024-07" db="EMBL/GenBank/DDBJ databases">
        <title>The genome sequence of type strain Sediminicola arcticus GDMCC 1.2805.</title>
        <authorList>
            <person name="Liu Y."/>
        </authorList>
    </citation>
    <scope>NUCLEOTIDE SEQUENCE [LARGE SCALE GENOMIC DNA]</scope>
    <source>
        <strain evidence="7 8">GDMCC 1.2805</strain>
    </source>
</reference>
<dbReference type="Gene3D" id="3.30.1330.60">
    <property type="entry name" value="OmpA-like domain"/>
    <property type="match status" value="1"/>
</dbReference>
<feature type="chain" id="PRO_5045453970" evidence="5">
    <location>
        <begin position="19"/>
        <end position="640"/>
    </location>
</feature>
<comment type="subcellular location">
    <subcellularLocation>
        <location evidence="1">Cell outer membrane</location>
    </subcellularLocation>
</comment>